<organism evidence="1">
    <name type="scientific">uncultured Caudovirales phage</name>
    <dbReference type="NCBI Taxonomy" id="2100421"/>
    <lineage>
        <taxon>Viruses</taxon>
        <taxon>Duplodnaviria</taxon>
        <taxon>Heunggongvirae</taxon>
        <taxon>Uroviricota</taxon>
        <taxon>Caudoviricetes</taxon>
        <taxon>Peduoviridae</taxon>
        <taxon>Maltschvirus</taxon>
        <taxon>Maltschvirus maltsch</taxon>
    </lineage>
</organism>
<dbReference type="EMBL" id="LR796237">
    <property type="protein sequence ID" value="CAB4129754.1"/>
    <property type="molecule type" value="Genomic_DNA"/>
</dbReference>
<proteinExistence type="predicted"/>
<gene>
    <name evidence="1" type="ORF">UFOVP116_104</name>
</gene>
<reference evidence="1" key="1">
    <citation type="submission" date="2020-04" db="EMBL/GenBank/DDBJ databases">
        <authorList>
            <person name="Chiriac C."/>
            <person name="Salcher M."/>
            <person name="Ghai R."/>
            <person name="Kavagutti S V."/>
        </authorList>
    </citation>
    <scope>NUCLEOTIDE SEQUENCE</scope>
</reference>
<accession>A0A6J5L5Z8</accession>
<sequence length="185" mass="20303">MKVSLRKAKVLQTSIQDLIKEININTTIELNEFQDVNSELTKATIQLETNAVRYANLLSAQYAIRSAVGKANSDAGIDTALTATAMIGKSLEFKTQLSKAASRLDDIVLKGKIERLRRASSDSHYLDSVTAPILSEKQIAVYKSDVVALKKKQQQLADSILELNIRTEITLSDDVVTVLKAEGLI</sequence>
<protein>
    <submittedName>
        <fullName evidence="1">Uncharacterized protein</fullName>
    </submittedName>
</protein>
<name>A0A6J5L5Z8_9CAUD</name>
<evidence type="ECO:0000313" key="1">
    <source>
        <dbReference type="EMBL" id="CAB4129754.1"/>
    </source>
</evidence>